<keyword evidence="5" id="KW-0285">Flavoprotein</keyword>
<dbReference type="InterPro" id="IPR050837">
    <property type="entry name" value="ComplexI_51kDa_subunit"/>
</dbReference>
<evidence type="ECO:0000256" key="2">
    <source>
        <dbReference type="ARBA" id="ARBA00001966"/>
    </source>
</evidence>
<dbReference type="GO" id="GO:0003954">
    <property type="term" value="F:NADH dehydrogenase activity"/>
    <property type="evidence" value="ECO:0007669"/>
    <property type="project" value="TreeGrafter"/>
</dbReference>
<dbReference type="InterPro" id="IPR037225">
    <property type="entry name" value="Nuo51_FMN-bd_sf"/>
</dbReference>
<dbReference type="OrthoDB" id="9805533at2"/>
<feature type="domain" description="NADH-ubiquinone oxidoreductase 51kDa subunit FMN-binding" evidence="11">
    <location>
        <begin position="38"/>
        <end position="191"/>
    </location>
</feature>
<evidence type="ECO:0000259" key="11">
    <source>
        <dbReference type="Pfam" id="PF01512"/>
    </source>
</evidence>
<dbReference type="InterPro" id="IPR011538">
    <property type="entry name" value="Nuo51_FMN-bd"/>
</dbReference>
<keyword evidence="13" id="KW-0830">Ubiquinone</keyword>
<comment type="similarity">
    <text evidence="3">Belongs to the complex I 51 kDa subunit family.</text>
</comment>
<keyword evidence="4" id="KW-0004">4Fe-4S</keyword>
<evidence type="ECO:0000313" key="14">
    <source>
        <dbReference type="Proteomes" id="UP000198386"/>
    </source>
</evidence>
<keyword evidence="14" id="KW-1185">Reference proteome</keyword>
<comment type="cofactor">
    <cofactor evidence="1">
        <name>FMN</name>
        <dbReference type="ChEBI" id="CHEBI:58210"/>
    </cofactor>
</comment>
<dbReference type="AlphaFoldDB" id="A0A239C1C4"/>
<evidence type="ECO:0000259" key="12">
    <source>
        <dbReference type="Pfam" id="PF10589"/>
    </source>
</evidence>
<dbReference type="GO" id="GO:0046872">
    <property type="term" value="F:metal ion binding"/>
    <property type="evidence" value="ECO:0007669"/>
    <property type="project" value="UniProtKB-KW"/>
</dbReference>
<evidence type="ECO:0000256" key="6">
    <source>
        <dbReference type="ARBA" id="ARBA00022643"/>
    </source>
</evidence>
<keyword evidence="9" id="KW-0411">Iron-sulfur</keyword>
<organism evidence="13 14">
    <name type="scientific">Geodermatophilus saharensis</name>
    <dbReference type="NCBI Taxonomy" id="1137994"/>
    <lineage>
        <taxon>Bacteria</taxon>
        <taxon>Bacillati</taxon>
        <taxon>Actinomycetota</taxon>
        <taxon>Actinomycetes</taxon>
        <taxon>Geodermatophilales</taxon>
        <taxon>Geodermatophilaceae</taxon>
        <taxon>Geodermatophilus</taxon>
    </lineage>
</organism>
<dbReference type="SUPFAM" id="SSF142019">
    <property type="entry name" value="Nqo1 FMN-binding domain-like"/>
    <property type="match status" value="1"/>
</dbReference>
<keyword evidence="8" id="KW-0408">Iron</keyword>
<keyword evidence="10" id="KW-0732">Signal</keyword>
<protein>
    <submittedName>
        <fullName evidence="13">NADH:ubiquinone oxidoreductase, NADH-binding subunit (Chain F)</fullName>
    </submittedName>
</protein>
<dbReference type="Proteomes" id="UP000198386">
    <property type="component" value="Unassembled WGS sequence"/>
</dbReference>
<evidence type="ECO:0000256" key="3">
    <source>
        <dbReference type="ARBA" id="ARBA00007523"/>
    </source>
</evidence>
<dbReference type="Gene3D" id="3.40.50.11540">
    <property type="entry name" value="NADH-ubiquinone oxidoreductase 51kDa subunit"/>
    <property type="match status" value="1"/>
</dbReference>
<dbReference type="EMBL" id="FZOH01000002">
    <property type="protein sequence ID" value="SNS13194.1"/>
    <property type="molecule type" value="Genomic_DNA"/>
</dbReference>
<evidence type="ECO:0000256" key="10">
    <source>
        <dbReference type="SAM" id="SignalP"/>
    </source>
</evidence>
<dbReference type="PANTHER" id="PTHR11780">
    <property type="entry name" value="NADH-UBIQUINONE OXIDOREDUCTASE FLAVOPROTEIN 1 NDUFV1"/>
    <property type="match status" value="1"/>
</dbReference>
<gene>
    <name evidence="13" type="ORF">SAMN04488107_1518</name>
</gene>
<dbReference type="SUPFAM" id="SSF140490">
    <property type="entry name" value="Nqo1C-terminal domain-like"/>
    <property type="match status" value="1"/>
</dbReference>
<dbReference type="GO" id="GO:0045333">
    <property type="term" value="P:cellular respiration"/>
    <property type="evidence" value="ECO:0007669"/>
    <property type="project" value="TreeGrafter"/>
</dbReference>
<name>A0A239C1C4_9ACTN</name>
<accession>A0A239C1C4</accession>
<keyword evidence="6" id="KW-0288">FMN</keyword>
<comment type="cofactor">
    <cofactor evidence="2">
        <name>[4Fe-4S] cluster</name>
        <dbReference type="ChEBI" id="CHEBI:49883"/>
    </cofactor>
</comment>
<feature type="domain" description="NADH-ubiquinone oxidoreductase 51kDa subunit iron-sulphur binding" evidence="12">
    <location>
        <begin position="295"/>
        <end position="377"/>
    </location>
</feature>
<dbReference type="InterPro" id="IPR037207">
    <property type="entry name" value="Nuop51_4Fe4S-bd_sf"/>
</dbReference>
<evidence type="ECO:0000256" key="9">
    <source>
        <dbReference type="ARBA" id="ARBA00023014"/>
    </source>
</evidence>
<dbReference type="GO" id="GO:0051539">
    <property type="term" value="F:4 iron, 4 sulfur cluster binding"/>
    <property type="evidence" value="ECO:0007669"/>
    <property type="project" value="UniProtKB-KW"/>
</dbReference>
<dbReference type="Gene3D" id="1.20.1440.230">
    <property type="entry name" value="NADH-ubiquinone oxidoreductase 51kDa subunit, iron-sulphur binding domain"/>
    <property type="match status" value="1"/>
</dbReference>
<evidence type="ECO:0000256" key="1">
    <source>
        <dbReference type="ARBA" id="ARBA00001917"/>
    </source>
</evidence>
<dbReference type="Pfam" id="PF10589">
    <property type="entry name" value="NADH_4Fe-4S"/>
    <property type="match status" value="1"/>
</dbReference>
<reference evidence="14" key="1">
    <citation type="submission" date="2017-06" db="EMBL/GenBank/DDBJ databases">
        <authorList>
            <person name="Varghese N."/>
            <person name="Submissions S."/>
        </authorList>
    </citation>
    <scope>NUCLEOTIDE SEQUENCE [LARGE SCALE GENOMIC DNA]</scope>
    <source>
        <strain evidence="14">DSM 45423</strain>
    </source>
</reference>
<dbReference type="Pfam" id="PF01512">
    <property type="entry name" value="Complex1_51K"/>
    <property type="match status" value="1"/>
</dbReference>
<dbReference type="InterPro" id="IPR019575">
    <property type="entry name" value="Nuop51_4Fe4S-bd"/>
</dbReference>
<sequence length="393" mass="39720">MTALAAPSLLAAPGPALAEHLATHGPLPRADAVALAEAAGLTGRGGAAFPTAVKVRAVAEAAARTREAPVVVANGADGEPTALKDRALLSEAPHLVLDGLVLAGRSLGATTLVLAAGPARLPAVARALAERTEAVRLHPVAPSVVAGEESVLVAGLEGRPAPPRAEEPPVRVRGVGGRPTLVLNVETLARLALLARGVPEAAGRALVTRRWEAAGVPHADVVDVGTDAGSRLADLLPLGGARAVLVGGYHGSWVPAATARALTLDATHLAVAGARLGSGVLAVLPGDRCGLLETARVVERVTRDCARRCRPCLEVLPRLAAALAVLAAPAAPPPGLLDEVTRWCGPVTGRGACGHPDGTLRLVASALELFTCELTAHRYGSCTATSWAPFLPA</sequence>
<feature type="chain" id="PRO_5013099625" evidence="10">
    <location>
        <begin position="19"/>
        <end position="393"/>
    </location>
</feature>
<dbReference type="PANTHER" id="PTHR11780:SF10">
    <property type="entry name" value="NADH DEHYDROGENASE [UBIQUINONE] FLAVOPROTEIN 1, MITOCHONDRIAL"/>
    <property type="match status" value="1"/>
</dbReference>
<dbReference type="RefSeq" id="WP_089403207.1">
    <property type="nucleotide sequence ID" value="NZ_FZOH01000002.1"/>
</dbReference>
<evidence type="ECO:0000256" key="8">
    <source>
        <dbReference type="ARBA" id="ARBA00023004"/>
    </source>
</evidence>
<keyword evidence="7" id="KW-0479">Metal-binding</keyword>
<evidence type="ECO:0000313" key="13">
    <source>
        <dbReference type="EMBL" id="SNS13194.1"/>
    </source>
</evidence>
<proteinExistence type="inferred from homology"/>
<evidence type="ECO:0000256" key="5">
    <source>
        <dbReference type="ARBA" id="ARBA00022630"/>
    </source>
</evidence>
<evidence type="ECO:0000256" key="7">
    <source>
        <dbReference type="ARBA" id="ARBA00022723"/>
    </source>
</evidence>
<feature type="signal peptide" evidence="10">
    <location>
        <begin position="1"/>
        <end position="18"/>
    </location>
</feature>
<evidence type="ECO:0000256" key="4">
    <source>
        <dbReference type="ARBA" id="ARBA00022485"/>
    </source>
</evidence>